<protein>
    <recommendedName>
        <fullName evidence="2">3-phytase</fullName>
        <ecNumber evidence="2">3.1.3.8</ecNumber>
    </recommendedName>
</protein>
<evidence type="ECO:0000313" key="7">
    <source>
        <dbReference type="EMBL" id="KUJ13249.1"/>
    </source>
</evidence>
<feature type="disulfide bond" evidence="6">
    <location>
        <begin position="374"/>
        <end position="382"/>
    </location>
</feature>
<dbReference type="GO" id="GO:0003993">
    <property type="term" value="F:acid phosphatase activity"/>
    <property type="evidence" value="ECO:0007669"/>
    <property type="project" value="TreeGrafter"/>
</dbReference>
<dbReference type="FunCoup" id="A0A194WZW8">
    <property type="interactions" value="488"/>
</dbReference>
<keyword evidence="4" id="KW-0325">Glycoprotein</keyword>
<evidence type="ECO:0000256" key="5">
    <source>
        <dbReference type="PIRSR" id="PIRSR000894-1"/>
    </source>
</evidence>
<dbReference type="InParanoid" id="A0A194WZW8"/>
<dbReference type="InterPro" id="IPR029033">
    <property type="entry name" value="His_PPase_superfam"/>
</dbReference>
<name>A0A194WZW8_MOLSC</name>
<feature type="active site" description="Nucleophile" evidence="5">
    <location>
        <position position="65"/>
    </location>
</feature>
<dbReference type="PROSITE" id="PS00616">
    <property type="entry name" value="HIS_ACID_PHOSPHAT_1"/>
    <property type="match status" value="1"/>
</dbReference>
<evidence type="ECO:0000256" key="4">
    <source>
        <dbReference type="ARBA" id="ARBA00023180"/>
    </source>
</evidence>
<keyword evidence="8" id="KW-1185">Reference proteome</keyword>
<dbReference type="PIRSF" id="PIRSF000894">
    <property type="entry name" value="Acid_phosphatase"/>
    <property type="match status" value="1"/>
</dbReference>
<dbReference type="AlphaFoldDB" id="A0A194WZW8"/>
<keyword evidence="3" id="KW-0378">Hydrolase</keyword>
<dbReference type="RefSeq" id="XP_018067604.1">
    <property type="nucleotide sequence ID" value="XM_018221296.1"/>
</dbReference>
<dbReference type="InterPro" id="IPR033379">
    <property type="entry name" value="Acid_Pase_AS"/>
</dbReference>
<keyword evidence="6" id="KW-1015">Disulfide bond</keyword>
<comment type="similarity">
    <text evidence="1">Belongs to the histidine acid phosphatase family.</text>
</comment>
<dbReference type="Pfam" id="PF00328">
    <property type="entry name" value="His_Phos_2"/>
    <property type="match status" value="1"/>
</dbReference>
<organism evidence="7 8">
    <name type="scientific">Mollisia scopiformis</name>
    <name type="common">Conifer needle endophyte fungus</name>
    <name type="synonym">Phialocephala scopiformis</name>
    <dbReference type="NCBI Taxonomy" id="149040"/>
    <lineage>
        <taxon>Eukaryota</taxon>
        <taxon>Fungi</taxon>
        <taxon>Dikarya</taxon>
        <taxon>Ascomycota</taxon>
        <taxon>Pezizomycotina</taxon>
        <taxon>Leotiomycetes</taxon>
        <taxon>Helotiales</taxon>
        <taxon>Mollisiaceae</taxon>
        <taxon>Mollisia</taxon>
    </lineage>
</organism>
<evidence type="ECO:0000256" key="1">
    <source>
        <dbReference type="ARBA" id="ARBA00005375"/>
    </source>
</evidence>
<dbReference type="OrthoDB" id="6509975at2759"/>
<dbReference type="EMBL" id="KQ947422">
    <property type="protein sequence ID" value="KUJ13249.1"/>
    <property type="molecule type" value="Genomic_DNA"/>
</dbReference>
<accession>A0A194WZW8</accession>
<reference evidence="7 8" key="1">
    <citation type="submission" date="2015-10" db="EMBL/GenBank/DDBJ databases">
        <title>Full genome of DAOMC 229536 Phialocephala scopiformis, a fungal endophyte of spruce producing the potent anti-insectan compound rugulosin.</title>
        <authorList>
            <consortium name="DOE Joint Genome Institute"/>
            <person name="Walker A.K."/>
            <person name="Frasz S.L."/>
            <person name="Seifert K.A."/>
            <person name="Miller J.D."/>
            <person name="Mondo S.J."/>
            <person name="Labutti K."/>
            <person name="Lipzen A."/>
            <person name="Dockter R."/>
            <person name="Kennedy M."/>
            <person name="Grigoriev I.V."/>
            <person name="Spatafora J.W."/>
        </authorList>
    </citation>
    <scope>NUCLEOTIDE SEQUENCE [LARGE SCALE GENOMIC DNA]</scope>
    <source>
        <strain evidence="7 8">CBS 120377</strain>
    </source>
</reference>
<dbReference type="Gene3D" id="3.40.50.1240">
    <property type="entry name" value="Phosphoglycerate mutase-like"/>
    <property type="match status" value="3"/>
</dbReference>
<feature type="active site" description="Proton donor" evidence="5">
    <location>
        <position position="299"/>
    </location>
</feature>
<evidence type="ECO:0000256" key="3">
    <source>
        <dbReference type="ARBA" id="ARBA00022801"/>
    </source>
</evidence>
<dbReference type="InterPro" id="IPR000560">
    <property type="entry name" value="His_Pase_clade-2"/>
</dbReference>
<dbReference type="InterPro" id="IPR016274">
    <property type="entry name" value="Histidine_acid_Pase_euk"/>
</dbReference>
<evidence type="ECO:0000313" key="8">
    <source>
        <dbReference type="Proteomes" id="UP000070700"/>
    </source>
</evidence>
<dbReference type="KEGG" id="psco:LY89DRAFT_753827"/>
<sequence length="439" mass="48358">MISFGRLVVAIFATGSSLPSTFYYGYSILKHYGGNGPYSDRVSYGIDRNPPAGCAVDQVIGLFRHGERYPDPSTGKEMVAALDKLYAANTTFKGDLAFLNDWTYFVPSTSYYAQETFTGPYAGLLTAYSHGTEYGARYGYLWDGHSDIPIFSSGYERVIETARKLGEGFFGYNYSSVVALNIIPEADSQAANSLTPSYSLTGSLPIFDVAAARIMSQNPAVNISASNVYYLMQMAAFELNARPFSDWIDVFTLDEWASFGYTQDLSYYYSVGQVYVNATATLLNDGPRNGSLFWSFAHDTNITPVIAALGILNPSQSLPTDRVAWGNRWSTGNIVPMQGHVILERLSCNATAIALKDTYVRIVLNEAVVPLQNCQNGPGYSCSLSNYTNFVSTLPSFTESCGIPADVSQHLNFFWNWNNMSIYDYQNGTIPYHDAATNV</sequence>
<evidence type="ECO:0000256" key="6">
    <source>
        <dbReference type="PIRSR" id="PIRSR000894-2"/>
    </source>
</evidence>
<feature type="disulfide bond" evidence="6">
    <location>
        <begin position="54"/>
        <end position="348"/>
    </location>
</feature>
<dbReference type="CDD" id="cd07061">
    <property type="entry name" value="HP_HAP_like"/>
    <property type="match status" value="1"/>
</dbReference>
<dbReference type="PANTHER" id="PTHR20963:SF18">
    <property type="entry name" value="ACID PHOSPHATASE PHO11-RELATED"/>
    <property type="match status" value="1"/>
</dbReference>
<dbReference type="SUPFAM" id="SSF53254">
    <property type="entry name" value="Phosphoglycerate mutase-like"/>
    <property type="match status" value="1"/>
</dbReference>
<gene>
    <name evidence="7" type="ORF">LY89DRAFT_753827</name>
</gene>
<dbReference type="EC" id="3.1.3.8" evidence="2"/>
<dbReference type="GO" id="GO:0009277">
    <property type="term" value="C:fungal-type cell wall"/>
    <property type="evidence" value="ECO:0007669"/>
    <property type="project" value="TreeGrafter"/>
</dbReference>
<dbReference type="GeneID" id="28831022"/>
<proteinExistence type="inferred from homology"/>
<dbReference type="Proteomes" id="UP000070700">
    <property type="component" value="Unassembled WGS sequence"/>
</dbReference>
<dbReference type="GO" id="GO:0016158">
    <property type="term" value="F:inositol hexakisphosphate 3-phosphatase activity"/>
    <property type="evidence" value="ECO:0007669"/>
    <property type="project" value="UniProtKB-EC"/>
</dbReference>
<evidence type="ECO:0000256" key="2">
    <source>
        <dbReference type="ARBA" id="ARBA00012632"/>
    </source>
</evidence>
<dbReference type="PANTHER" id="PTHR20963">
    <property type="entry name" value="MULTIPLE INOSITOL POLYPHOSPHATE PHOSPHATASE-RELATED"/>
    <property type="match status" value="1"/>
</dbReference>